<dbReference type="EMBL" id="RBAL01000027">
    <property type="protein sequence ID" value="RKN37174.1"/>
    <property type="molecule type" value="Genomic_DNA"/>
</dbReference>
<dbReference type="SUPFAM" id="SSF48208">
    <property type="entry name" value="Six-hairpin glycosidases"/>
    <property type="match status" value="1"/>
</dbReference>
<dbReference type="PANTHER" id="PTHR43465">
    <property type="entry name" value="DUF1680 DOMAIN PROTEIN (AFU_ORTHOLOGUE AFUA_1G08910)"/>
    <property type="match status" value="1"/>
</dbReference>
<keyword evidence="5" id="KW-0378">Hydrolase</keyword>
<reference evidence="5 6" key="1">
    <citation type="journal article" date="2014" name="Int. J. Syst. Evol. Microbiol.">
        <title>Streptomyces hoynatensis sp. nov., isolated from deep marine sediment.</title>
        <authorList>
            <person name="Veyisoglu A."/>
            <person name="Sahin N."/>
        </authorList>
    </citation>
    <scope>NUCLEOTIDE SEQUENCE [LARGE SCALE GENOMIC DNA]</scope>
    <source>
        <strain evidence="5 6">KCTC 29097</strain>
    </source>
</reference>
<dbReference type="Pfam" id="PF20737">
    <property type="entry name" value="Glyco_hydro127C"/>
    <property type="match status" value="1"/>
</dbReference>
<dbReference type="GO" id="GO:0016787">
    <property type="term" value="F:hydrolase activity"/>
    <property type="evidence" value="ECO:0007669"/>
    <property type="project" value="UniProtKB-KW"/>
</dbReference>
<dbReference type="Proteomes" id="UP000272474">
    <property type="component" value="Unassembled WGS sequence"/>
</dbReference>
<feature type="domain" description="Non-reducing end beta-L-arabinofuranosidase-like GH127 catalytic" evidence="2">
    <location>
        <begin position="32"/>
        <end position="451"/>
    </location>
</feature>
<dbReference type="PANTHER" id="PTHR43465:SF2">
    <property type="entry name" value="DUF1680 DOMAIN PROTEIN (AFU_ORTHOLOGUE AFUA_1G08910)"/>
    <property type="match status" value="1"/>
</dbReference>
<gene>
    <name evidence="5" type="ORF">D7294_28550</name>
</gene>
<dbReference type="InterPro" id="IPR049174">
    <property type="entry name" value="Beta-AFase-like"/>
</dbReference>
<dbReference type="GO" id="GO:0005975">
    <property type="term" value="P:carbohydrate metabolic process"/>
    <property type="evidence" value="ECO:0007669"/>
    <property type="project" value="InterPro"/>
</dbReference>
<proteinExistence type="predicted"/>
<dbReference type="InterPro" id="IPR049046">
    <property type="entry name" value="Beta-AFase-like_GH127_middle"/>
</dbReference>
<evidence type="ECO:0000313" key="5">
    <source>
        <dbReference type="EMBL" id="RKN37174.1"/>
    </source>
</evidence>
<feature type="domain" description="Non-reducing end beta-L-arabinofuranosidase-like GH127 middle" evidence="3">
    <location>
        <begin position="465"/>
        <end position="555"/>
    </location>
</feature>
<dbReference type="InterPro" id="IPR049049">
    <property type="entry name" value="Beta-AFase-like_GH127_C"/>
</dbReference>
<evidence type="ECO:0000256" key="1">
    <source>
        <dbReference type="SAM" id="MobiDB-lite"/>
    </source>
</evidence>
<accession>A0A3A9YNZ0</accession>
<evidence type="ECO:0000259" key="2">
    <source>
        <dbReference type="Pfam" id="PF07944"/>
    </source>
</evidence>
<feature type="compositionally biased region" description="Low complexity" evidence="1">
    <location>
        <begin position="92"/>
        <end position="102"/>
    </location>
</feature>
<organism evidence="5 6">
    <name type="scientific">Streptomyces hoynatensis</name>
    <dbReference type="NCBI Taxonomy" id="1141874"/>
    <lineage>
        <taxon>Bacteria</taxon>
        <taxon>Bacillati</taxon>
        <taxon>Actinomycetota</taxon>
        <taxon>Actinomycetes</taxon>
        <taxon>Kitasatosporales</taxon>
        <taxon>Streptomycetaceae</taxon>
        <taxon>Streptomyces</taxon>
    </lineage>
</organism>
<dbReference type="RefSeq" id="WP_120684699.1">
    <property type="nucleotide sequence ID" value="NZ_RBAL01000027.1"/>
</dbReference>
<keyword evidence="6" id="KW-1185">Reference proteome</keyword>
<protein>
    <submittedName>
        <fullName evidence="5">Glycoside hydrolase family 127 protein</fullName>
    </submittedName>
</protein>
<dbReference type="InterPro" id="IPR008928">
    <property type="entry name" value="6-hairpin_glycosidase_sf"/>
</dbReference>
<evidence type="ECO:0000313" key="6">
    <source>
        <dbReference type="Proteomes" id="UP000272474"/>
    </source>
</evidence>
<feature type="region of interest" description="Disordered" evidence="1">
    <location>
        <begin position="74"/>
        <end position="102"/>
    </location>
</feature>
<dbReference type="Pfam" id="PF20736">
    <property type="entry name" value="Glyco_hydro127M"/>
    <property type="match status" value="1"/>
</dbReference>
<sequence>MPRTPHRTTSAPGPLVATGAAGLALRPAAHATITGGLWAARRSVNAATSIPGGYDRLAEAGNLHNLRLAARAARRGAADGPGDGRAEGSAGGPADAAEAPGPADYVNDLPFLDSDVHKWLEAVAWQLGDPDTDDAEAERLTARSAEVIGLLAEAQEEGGYLQSYYQVVRPERRWQELNWGHELYCAGHLIQAAVADARATGRTELLGIARRFADHIDSVFGRGEGRIDGVCGHPEIETALVELYRCTGERRYLDLARYFVDRRGHGLLPPGGFGNRYWQDHAPITEATEVAGHAVRQLYLLAGAADVAAETGDGELLAACERLWEDMAASKSYLTGGLGSRHTDEAFGDAYELPSERAYTETCAAIAAVMLSWRLLLATGRARYADHMERVLLNGFLSGVSLDGEHYSYVNPLQVRDRYVPRSGDRGAFRTRWFHCACCPPNVMRLLASLPHYLAAGDAEGLVLHQYATGSFGLADGPAVEVSTDYPWRGLVRVTVTGTPGEGGAWTLTLRVPEWAAGRWRASVAGEPVDAAAERDGWLRLRRAWRPGEVVELDLGEALAPRLTSPPPRADALRGCLAIERGPLVYCVERAGHPEGTALDDLRLDPGAPLRESEEPGLLGGIVAVHAEGELRPPAPGGGWWPYRPAGAPAAGAGEARTFTAVPYHLWGHREHGPMRVWLPVAGGPGERPAAADGRER</sequence>
<dbReference type="Pfam" id="PF07944">
    <property type="entry name" value="Beta-AFase-like_GH127_cat"/>
    <property type="match status" value="1"/>
</dbReference>
<comment type="caution">
    <text evidence="5">The sequence shown here is derived from an EMBL/GenBank/DDBJ whole genome shotgun (WGS) entry which is preliminary data.</text>
</comment>
<evidence type="ECO:0000259" key="4">
    <source>
        <dbReference type="Pfam" id="PF20737"/>
    </source>
</evidence>
<name>A0A3A9YNZ0_9ACTN</name>
<evidence type="ECO:0000259" key="3">
    <source>
        <dbReference type="Pfam" id="PF20736"/>
    </source>
</evidence>
<dbReference type="AlphaFoldDB" id="A0A3A9YNZ0"/>
<dbReference type="OrthoDB" id="9757939at2"/>
<dbReference type="InterPro" id="IPR012878">
    <property type="entry name" value="Beta-AFase-like_GH127_cat"/>
</dbReference>
<feature type="domain" description="Non-reducing end beta-L-arabinofuranosidase-like GH127 C-terminal" evidence="4">
    <location>
        <begin position="562"/>
        <end position="680"/>
    </location>
</feature>